<gene>
    <name evidence="2" type="ORF">H4W34_003509</name>
</gene>
<evidence type="ECO:0000313" key="2">
    <source>
        <dbReference type="EMBL" id="MBE1533676.1"/>
    </source>
</evidence>
<evidence type="ECO:0000259" key="1">
    <source>
        <dbReference type="Pfam" id="PF19054"/>
    </source>
</evidence>
<reference evidence="2 3" key="1">
    <citation type="submission" date="2020-10" db="EMBL/GenBank/DDBJ databases">
        <title>Sequencing the genomes of 1000 actinobacteria strains.</title>
        <authorList>
            <person name="Klenk H.-P."/>
        </authorList>
    </citation>
    <scope>NUCLEOTIDE SEQUENCE [LARGE SCALE GENOMIC DNA]</scope>
    <source>
        <strain evidence="2 3">DSM 46744</strain>
    </source>
</reference>
<accession>A0ABR9JSX3</accession>
<sequence>MIALLSDHVLNNFIGSRKIMQAQLEHLLTMGALPNVTVQVVPNEEGVPAGQGGSFVLATMKDRSEVAYLETAVRGITTDEPRDIVGLARTLDVLRGSALPTSMSRNVIRSILEERWT</sequence>
<keyword evidence="3" id="KW-1185">Reference proteome</keyword>
<organism evidence="2 3">
    <name type="scientific">Actinomadura algeriensis</name>
    <dbReference type="NCBI Taxonomy" id="1679523"/>
    <lineage>
        <taxon>Bacteria</taxon>
        <taxon>Bacillati</taxon>
        <taxon>Actinomycetota</taxon>
        <taxon>Actinomycetes</taxon>
        <taxon>Streptosporangiales</taxon>
        <taxon>Thermomonosporaceae</taxon>
        <taxon>Actinomadura</taxon>
    </lineage>
</organism>
<protein>
    <recommendedName>
        <fullName evidence="1">DUF5753 domain-containing protein</fullName>
    </recommendedName>
</protein>
<feature type="domain" description="DUF5753" evidence="1">
    <location>
        <begin position="3"/>
        <end position="109"/>
    </location>
</feature>
<dbReference type="InterPro" id="IPR043917">
    <property type="entry name" value="DUF5753"/>
</dbReference>
<dbReference type="Proteomes" id="UP000627838">
    <property type="component" value="Unassembled WGS sequence"/>
</dbReference>
<dbReference type="EMBL" id="JADBDZ010000001">
    <property type="protein sequence ID" value="MBE1533676.1"/>
    <property type="molecule type" value="Genomic_DNA"/>
</dbReference>
<name>A0ABR9JSX3_9ACTN</name>
<proteinExistence type="predicted"/>
<evidence type="ECO:0000313" key="3">
    <source>
        <dbReference type="Proteomes" id="UP000627838"/>
    </source>
</evidence>
<comment type="caution">
    <text evidence="2">The sequence shown here is derived from an EMBL/GenBank/DDBJ whole genome shotgun (WGS) entry which is preliminary data.</text>
</comment>
<dbReference type="Pfam" id="PF19054">
    <property type="entry name" value="DUF5753"/>
    <property type="match status" value="1"/>
</dbReference>